<dbReference type="AlphaFoldDB" id="A0A812U650"/>
<evidence type="ECO:0000313" key="2">
    <source>
        <dbReference type="Proteomes" id="UP000604046"/>
    </source>
</evidence>
<evidence type="ECO:0000313" key="1">
    <source>
        <dbReference type="EMBL" id="CAE7553890.1"/>
    </source>
</evidence>
<dbReference type="Proteomes" id="UP000604046">
    <property type="component" value="Unassembled WGS sequence"/>
</dbReference>
<proteinExistence type="predicted"/>
<name>A0A812U650_9DINO</name>
<sequence length="90" mass="10449">MERYTGCGERHSCIEIHLQNFHYLSGKYCFQGENAARRSQGPVYFKHGMTPQESFWLMRADASRHQLCDDGDWVLQRVEAGKDRCPPLIS</sequence>
<organism evidence="1 2">
    <name type="scientific">Symbiodinium natans</name>
    <dbReference type="NCBI Taxonomy" id="878477"/>
    <lineage>
        <taxon>Eukaryota</taxon>
        <taxon>Sar</taxon>
        <taxon>Alveolata</taxon>
        <taxon>Dinophyceae</taxon>
        <taxon>Suessiales</taxon>
        <taxon>Symbiodiniaceae</taxon>
        <taxon>Symbiodinium</taxon>
    </lineage>
</organism>
<reference evidence="1" key="1">
    <citation type="submission" date="2021-02" db="EMBL/GenBank/DDBJ databases">
        <authorList>
            <person name="Dougan E. K."/>
            <person name="Rhodes N."/>
            <person name="Thang M."/>
            <person name="Chan C."/>
        </authorList>
    </citation>
    <scope>NUCLEOTIDE SEQUENCE</scope>
</reference>
<dbReference type="EMBL" id="CAJNDS010002639">
    <property type="protein sequence ID" value="CAE7553890.1"/>
    <property type="molecule type" value="Genomic_DNA"/>
</dbReference>
<comment type="caution">
    <text evidence="1">The sequence shown here is derived from an EMBL/GenBank/DDBJ whole genome shotgun (WGS) entry which is preliminary data.</text>
</comment>
<protein>
    <submittedName>
        <fullName evidence="1">Uncharacterized protein</fullName>
    </submittedName>
</protein>
<gene>
    <name evidence="1" type="ORF">SNAT2548_LOCUS31108</name>
</gene>
<accession>A0A812U650</accession>
<keyword evidence="2" id="KW-1185">Reference proteome</keyword>